<evidence type="ECO:0008006" key="5">
    <source>
        <dbReference type="Google" id="ProtNLM"/>
    </source>
</evidence>
<name>A0AAP2DKG6_9BACT</name>
<dbReference type="AlphaFoldDB" id="A0AAP2DKG6"/>
<evidence type="ECO:0000313" key="4">
    <source>
        <dbReference type="Proteomes" id="UP001319200"/>
    </source>
</evidence>
<organism evidence="3 4">
    <name type="scientific">Chryseosolibacter histidini</name>
    <dbReference type="NCBI Taxonomy" id="2782349"/>
    <lineage>
        <taxon>Bacteria</taxon>
        <taxon>Pseudomonadati</taxon>
        <taxon>Bacteroidota</taxon>
        <taxon>Cytophagia</taxon>
        <taxon>Cytophagales</taxon>
        <taxon>Chryseotaleaceae</taxon>
        <taxon>Chryseosolibacter</taxon>
    </lineage>
</organism>
<feature type="chain" id="PRO_5042882876" description="DUF5689 domain-containing protein" evidence="2">
    <location>
        <begin position="23"/>
        <end position="456"/>
    </location>
</feature>
<feature type="signal peptide" evidence="2">
    <location>
        <begin position="1"/>
        <end position="22"/>
    </location>
</feature>
<reference evidence="3 4" key="1">
    <citation type="submission" date="2021-05" db="EMBL/GenBank/DDBJ databases">
        <title>A Polyphasic approach of four new species of the genus Ohtaekwangia: Ohtaekwangia histidinii sp. nov., Ohtaekwangia cretensis sp. nov., Ohtaekwangia indiensis sp. nov., Ohtaekwangia reichenbachii sp. nov. from diverse environment.</title>
        <authorList>
            <person name="Octaviana S."/>
        </authorList>
    </citation>
    <scope>NUCLEOTIDE SEQUENCE [LARGE SCALE GENOMIC DNA]</scope>
    <source>
        <strain evidence="3 4">PWU4</strain>
    </source>
</reference>
<keyword evidence="2" id="KW-0732">Signal</keyword>
<keyword evidence="4" id="KW-1185">Reference proteome</keyword>
<accession>A0AAP2DKG6</accession>
<dbReference type="PROSITE" id="PS51257">
    <property type="entry name" value="PROKAR_LIPOPROTEIN"/>
    <property type="match status" value="1"/>
</dbReference>
<evidence type="ECO:0000313" key="3">
    <source>
        <dbReference type="EMBL" id="MBT1697965.1"/>
    </source>
</evidence>
<protein>
    <recommendedName>
        <fullName evidence="5">DUF5689 domain-containing protein</fullName>
    </recommendedName>
</protein>
<keyword evidence="1" id="KW-0175">Coiled coil</keyword>
<gene>
    <name evidence="3" type="ORF">KK083_13815</name>
</gene>
<evidence type="ECO:0000256" key="2">
    <source>
        <dbReference type="SAM" id="SignalP"/>
    </source>
</evidence>
<comment type="caution">
    <text evidence="3">The sequence shown here is derived from an EMBL/GenBank/DDBJ whole genome shotgun (WGS) entry which is preliminary data.</text>
</comment>
<dbReference type="RefSeq" id="WP_254163837.1">
    <property type="nucleotide sequence ID" value="NZ_JAHESF010000012.1"/>
</dbReference>
<proteinExistence type="predicted"/>
<sequence length="456" mass="50837">MKKSHIYKMLLLAGGLTFGLTACEDEVLVETKDDTKVNELLAAIAAADQQYATLNTESNTLVVGNEEAERKIEELEELREKLLDPYSQPTEVHYTVTVLSSSNATLSGTDFEDLSLGRKKGFEGATVVVEQNGLVLEPSSVSNGLYLFKGLKQGYVYVRVSAPNHTSVEYRAYLYQFDGWDVAAAESFNAQNQVILYPISGNLAAKFTGKAYANTSVLNDTLNRRYGSVAAFGAKANTYITAPAYNFYDYTYYWDNPSPYNIYGQSISGNNYVANNETALAGHKIYARPEVDRFANNNFTGDNCYIYEIIYKGLITSTTIAADGSFTLPVVSAAQYSDDDETSLVDWIQIYSDNYKANHTRFTTHGGNYYGQTNEAGSVEVDIKYYNNANTAAGIYTGTGTNTVSIPSATAAVVKRRVITEEWWYFMNTENNYQYEIPVAGETRNFNIYFHPRYRD</sequence>
<dbReference type="EMBL" id="JAHESF010000012">
    <property type="protein sequence ID" value="MBT1697965.1"/>
    <property type="molecule type" value="Genomic_DNA"/>
</dbReference>
<dbReference type="Proteomes" id="UP001319200">
    <property type="component" value="Unassembled WGS sequence"/>
</dbReference>
<evidence type="ECO:0000256" key="1">
    <source>
        <dbReference type="SAM" id="Coils"/>
    </source>
</evidence>
<feature type="coiled-coil region" evidence="1">
    <location>
        <begin position="37"/>
        <end position="85"/>
    </location>
</feature>